<feature type="transmembrane region" description="Helical" evidence="1">
    <location>
        <begin position="159"/>
        <end position="179"/>
    </location>
</feature>
<protein>
    <submittedName>
        <fullName evidence="2">DUF5058 domain-containing protein</fullName>
    </submittedName>
</protein>
<feature type="transmembrane region" description="Helical" evidence="1">
    <location>
        <begin position="213"/>
        <end position="233"/>
    </location>
</feature>
<keyword evidence="1" id="KW-0812">Transmembrane</keyword>
<name>A0A9W5YFR3_9FIRM</name>
<accession>A0A9W5YFR3</accession>
<comment type="caution">
    <text evidence="2">The sequence shown here is derived from an EMBL/GenBank/DDBJ whole genome shotgun (WGS) entry which is preliminary data.</text>
</comment>
<dbReference type="EMBL" id="BRLB01000024">
    <property type="protein sequence ID" value="GKX31961.1"/>
    <property type="molecule type" value="Genomic_DNA"/>
</dbReference>
<keyword evidence="1" id="KW-1133">Transmembrane helix</keyword>
<evidence type="ECO:0000313" key="2">
    <source>
        <dbReference type="EMBL" id="GKX31961.1"/>
    </source>
</evidence>
<evidence type="ECO:0000313" key="3">
    <source>
        <dbReference type="Proteomes" id="UP001144256"/>
    </source>
</evidence>
<organism evidence="2 3">
    <name type="scientific">Vallitalea longa</name>
    <dbReference type="NCBI Taxonomy" id="2936439"/>
    <lineage>
        <taxon>Bacteria</taxon>
        <taxon>Bacillati</taxon>
        <taxon>Bacillota</taxon>
        <taxon>Clostridia</taxon>
        <taxon>Lachnospirales</taxon>
        <taxon>Vallitaleaceae</taxon>
        <taxon>Vallitalea</taxon>
    </lineage>
</organism>
<dbReference type="Pfam" id="PF16481">
    <property type="entry name" value="DUF5058"/>
    <property type="match status" value="1"/>
</dbReference>
<dbReference type="InterPro" id="IPR032479">
    <property type="entry name" value="DUF5058"/>
</dbReference>
<keyword evidence="3" id="KW-1185">Reference proteome</keyword>
<evidence type="ECO:0000256" key="1">
    <source>
        <dbReference type="SAM" id="Phobius"/>
    </source>
</evidence>
<dbReference type="AlphaFoldDB" id="A0A9W5YFR3"/>
<keyword evidence="1" id="KW-0472">Membrane</keyword>
<proteinExistence type="predicted"/>
<dbReference type="RefSeq" id="WP_281819319.1">
    <property type="nucleotide sequence ID" value="NZ_BRLB01000024.1"/>
</dbReference>
<feature type="transmembrane region" description="Helical" evidence="1">
    <location>
        <begin position="12"/>
        <end position="36"/>
    </location>
</feature>
<dbReference type="Proteomes" id="UP001144256">
    <property type="component" value="Unassembled WGS sequence"/>
</dbReference>
<feature type="transmembrane region" description="Helical" evidence="1">
    <location>
        <begin position="185"/>
        <end position="206"/>
    </location>
</feature>
<gene>
    <name evidence="2" type="ORF">SH1V18_44410</name>
</gene>
<reference evidence="2" key="1">
    <citation type="submission" date="2022-06" db="EMBL/GenBank/DDBJ databases">
        <title>Vallitalea longa sp. nov., an anaerobic bacterium isolated from marine sediment.</title>
        <authorList>
            <person name="Hirano S."/>
            <person name="Terahara T."/>
            <person name="Mori K."/>
            <person name="Hamada M."/>
            <person name="Matsumoto R."/>
            <person name="Kobayashi T."/>
        </authorList>
    </citation>
    <scope>NUCLEOTIDE SEQUENCE</scope>
    <source>
        <strain evidence="2">SH18-1</strain>
    </source>
</reference>
<sequence>MKDYMEIANSNIIFILAAVLILFVLVQSVCFLIMSWKRGIAIGISKEKMLNAVKSSAIFSIVPSIPIIISLIAIAPVLGIPFSWMRLSIVGSAPYELISADIGAKSMGVTKLGAKGYTSLVFGNSMWVMSIGIIWGLLFCIVGLKWYQNKMKNIEKKDSNWLAILINALFFGMLSVFIGPPIVEGGIALLVLLSSGAIMTILTFIAKKFKFDWINNFSLAVSMLCGMILAVVYTGI</sequence>
<feature type="transmembrane region" description="Helical" evidence="1">
    <location>
        <begin position="57"/>
        <end position="78"/>
    </location>
</feature>
<feature type="transmembrane region" description="Helical" evidence="1">
    <location>
        <begin position="126"/>
        <end position="147"/>
    </location>
</feature>